<feature type="region of interest" description="Disordered" evidence="1">
    <location>
        <begin position="25"/>
        <end position="48"/>
    </location>
</feature>
<reference evidence="2" key="1">
    <citation type="submission" date="2023-08" db="EMBL/GenBank/DDBJ databases">
        <authorList>
            <person name="Alioto T."/>
            <person name="Alioto T."/>
            <person name="Gomez Garrido J."/>
        </authorList>
    </citation>
    <scope>NUCLEOTIDE SEQUENCE</scope>
</reference>
<evidence type="ECO:0000313" key="3">
    <source>
        <dbReference type="Proteomes" id="UP001162480"/>
    </source>
</evidence>
<dbReference type="Proteomes" id="UP001162480">
    <property type="component" value="Chromosome 8"/>
</dbReference>
<protein>
    <submittedName>
        <fullName evidence="2">Uncharacterized protein</fullName>
    </submittedName>
</protein>
<name>A0AA36B3Q2_OCTVU</name>
<evidence type="ECO:0000256" key="1">
    <source>
        <dbReference type="SAM" id="MobiDB-lite"/>
    </source>
</evidence>
<gene>
    <name evidence="2" type="ORF">OCTVUL_1B029240</name>
</gene>
<organism evidence="2 3">
    <name type="scientific">Octopus vulgaris</name>
    <name type="common">Common octopus</name>
    <dbReference type="NCBI Taxonomy" id="6645"/>
    <lineage>
        <taxon>Eukaryota</taxon>
        <taxon>Metazoa</taxon>
        <taxon>Spiralia</taxon>
        <taxon>Lophotrochozoa</taxon>
        <taxon>Mollusca</taxon>
        <taxon>Cephalopoda</taxon>
        <taxon>Coleoidea</taxon>
        <taxon>Octopodiformes</taxon>
        <taxon>Octopoda</taxon>
        <taxon>Incirrata</taxon>
        <taxon>Octopodidae</taxon>
        <taxon>Octopus</taxon>
    </lineage>
</organism>
<dbReference type="AlphaFoldDB" id="A0AA36B3Q2"/>
<evidence type="ECO:0000313" key="2">
    <source>
        <dbReference type="EMBL" id="CAI9726611.1"/>
    </source>
</evidence>
<feature type="compositionally biased region" description="Gly residues" evidence="1">
    <location>
        <begin position="32"/>
        <end position="44"/>
    </location>
</feature>
<proteinExistence type="predicted"/>
<accession>A0AA36B3Q2</accession>
<dbReference type="EMBL" id="OX597821">
    <property type="protein sequence ID" value="CAI9726611.1"/>
    <property type="molecule type" value="Genomic_DNA"/>
</dbReference>
<keyword evidence="3" id="KW-1185">Reference proteome</keyword>
<sequence length="74" mass="7848">MAEIAAYYLQSCNYWNRMTSVSTLDRRTSNSQGGGGSGGGSGGGDSRRMIAEWKNSCGDIHAFLEGIIIASGRI</sequence>